<feature type="transmembrane region" description="Helical" evidence="1">
    <location>
        <begin position="269"/>
        <end position="291"/>
    </location>
</feature>
<dbReference type="AlphaFoldDB" id="A0A3E0AYH6"/>
<organism evidence="2 3">
    <name type="scientific">Jeotgalicoccus halotolerans</name>
    <dbReference type="NCBI Taxonomy" id="157227"/>
    <lineage>
        <taxon>Bacteria</taxon>
        <taxon>Bacillati</taxon>
        <taxon>Bacillota</taxon>
        <taxon>Bacilli</taxon>
        <taxon>Bacillales</taxon>
        <taxon>Staphylococcaceae</taxon>
        <taxon>Jeotgalicoccus</taxon>
    </lineage>
</organism>
<comment type="caution">
    <text evidence="2">The sequence shown here is derived from an EMBL/GenBank/DDBJ whole genome shotgun (WGS) entry which is preliminary data.</text>
</comment>
<gene>
    <name evidence="2" type="ORF">DFR63_1084</name>
</gene>
<protein>
    <recommendedName>
        <fullName evidence="4">ABC-2 type transport system permease protein</fullName>
    </recommendedName>
</protein>
<dbReference type="RefSeq" id="WP_115884908.1">
    <property type="nucleotide sequence ID" value="NZ_CBCSHX010000002.1"/>
</dbReference>
<evidence type="ECO:0008006" key="4">
    <source>
        <dbReference type="Google" id="ProtNLM"/>
    </source>
</evidence>
<proteinExistence type="predicted"/>
<evidence type="ECO:0000313" key="2">
    <source>
        <dbReference type="EMBL" id="REG24776.1"/>
    </source>
</evidence>
<dbReference type="Proteomes" id="UP000257076">
    <property type="component" value="Unassembled WGS sequence"/>
</dbReference>
<feature type="transmembrane region" description="Helical" evidence="1">
    <location>
        <begin position="357"/>
        <end position="379"/>
    </location>
</feature>
<feature type="transmembrane region" description="Helical" evidence="1">
    <location>
        <begin position="173"/>
        <end position="195"/>
    </location>
</feature>
<evidence type="ECO:0000313" key="3">
    <source>
        <dbReference type="Proteomes" id="UP000257076"/>
    </source>
</evidence>
<keyword evidence="1" id="KW-0812">Transmembrane</keyword>
<feature type="transmembrane region" description="Helical" evidence="1">
    <location>
        <begin position="225"/>
        <end position="249"/>
    </location>
</feature>
<reference evidence="2 3" key="1">
    <citation type="submission" date="2018-08" db="EMBL/GenBank/DDBJ databases">
        <title>Genomic Encyclopedia of Type Strains, Phase IV (KMG-IV): sequencing the most valuable type-strain genomes for metagenomic binning, comparative biology and taxonomic classification.</title>
        <authorList>
            <person name="Goeker M."/>
        </authorList>
    </citation>
    <scope>NUCLEOTIDE SEQUENCE [LARGE SCALE GENOMIC DNA]</scope>
    <source>
        <strain evidence="2 3">DSM 17274</strain>
    </source>
</reference>
<name>A0A3E0AYH6_9STAP</name>
<evidence type="ECO:0000256" key="1">
    <source>
        <dbReference type="SAM" id="Phobius"/>
    </source>
</evidence>
<keyword evidence="1" id="KW-0472">Membrane</keyword>
<accession>A0A3E0AYH6</accession>
<feature type="transmembrane region" description="Helical" evidence="1">
    <location>
        <begin position="303"/>
        <end position="322"/>
    </location>
</feature>
<keyword evidence="3" id="KW-1185">Reference proteome</keyword>
<dbReference type="OrthoDB" id="2416555at2"/>
<keyword evidence="1" id="KW-1133">Transmembrane helix</keyword>
<dbReference type="EMBL" id="QUMW01000010">
    <property type="protein sequence ID" value="REG24776.1"/>
    <property type="molecule type" value="Genomic_DNA"/>
</dbReference>
<sequence length="391" mass="45327">MKLFKWDFLKIIRDWKVRILLVALFLFLASYSAFYQDRDLALPLEELRSEYEDTQQIFNAIPEDHFESARGQEIYDKLARQQSIIGMQRYILSEQEGNTVSGLESVVSDYVNQGLELAENRLFFYEADDFESQELLLSFMPSREEIESDLKFLTYLKENNVDIDWNPLSPSLVLFNLINIVAGVFIFIIAAIFGADRFSRDQEFNWSISQGIPYSFAYQWRQRTFISWGLIWIITLAGIFVSYLLSTFYTDSGTLQYPVPLYAGEETVYISIMQYVLITVFMTMALSYIIVKFSTGLSFVFRNIYLTITIAVAVFYLPYVIALTGSSGAWNPLLYLQIIPVLEGSWESLNNVTITKLLISMAVLYIIVEVVFHFVFKLIPTRTGKLERRKN</sequence>